<dbReference type="Gene3D" id="3.80.10.10">
    <property type="entry name" value="Ribonuclease Inhibitor"/>
    <property type="match status" value="1"/>
</dbReference>
<dbReference type="AlphaFoldDB" id="A0A6A5KD78"/>
<evidence type="ECO:0000313" key="4">
    <source>
        <dbReference type="Proteomes" id="UP000800040"/>
    </source>
</evidence>
<dbReference type="InterPro" id="IPR032675">
    <property type="entry name" value="LRR_dom_sf"/>
</dbReference>
<dbReference type="PROSITE" id="PS50181">
    <property type="entry name" value="FBOX"/>
    <property type="match status" value="1"/>
</dbReference>
<organism evidence="3 4">
    <name type="scientific">Decorospora gaudefroyi</name>
    <dbReference type="NCBI Taxonomy" id="184978"/>
    <lineage>
        <taxon>Eukaryota</taxon>
        <taxon>Fungi</taxon>
        <taxon>Dikarya</taxon>
        <taxon>Ascomycota</taxon>
        <taxon>Pezizomycotina</taxon>
        <taxon>Dothideomycetes</taxon>
        <taxon>Pleosporomycetidae</taxon>
        <taxon>Pleosporales</taxon>
        <taxon>Pleosporineae</taxon>
        <taxon>Pleosporaceae</taxon>
        <taxon>Decorospora</taxon>
    </lineage>
</organism>
<dbReference type="SUPFAM" id="SSF52047">
    <property type="entry name" value="RNI-like"/>
    <property type="match status" value="1"/>
</dbReference>
<sequence>MDVPTPPQKRKASISSPSRLTKRTRSISTSFRVNHKTARLEVIRDTEIPVVSKIPQASLSGLPEELLMSIVQHLERNRNALAKLCRTNRRFKRLSETVLYKEISPGCCVGHKGQTERVMRDATLAENVHVAHFVFAFMTTTSAALLAREERLQVMKNICNVRKMHIYEGPRSAAKSARLAEELGWLALLNKAVSGHVSTPSNKFAHLKELEISMNTVSLADISSVFHLPSLHTLCLHQVHQTTNIEGWSIPEGTCNIQTLEIEASFIDIAAVTQIISSMKALKSFTYSPMTYDWEPFGSEDNPMSSWVAHSWKELGDALRKHSQSLEVMNVSEHTDPEILNLVYPNGRAVGTLGSFKDFPKLRNVTAPIEAFLNVELGQNDLSVYLPFQLVNFSTALTTENKAAVACYPSALESLATVMRPGPEACIFLTIEEELPAVQELWLPEKIRTLVNAGIRIHIMNQNGVSEITLDDLTMPASEASEDEEPEEPEESPNDEQTGYVAAGNDSAA</sequence>
<dbReference type="EMBL" id="ML975321">
    <property type="protein sequence ID" value="KAF1833317.1"/>
    <property type="molecule type" value="Genomic_DNA"/>
</dbReference>
<dbReference type="CDD" id="cd09917">
    <property type="entry name" value="F-box_SF"/>
    <property type="match status" value="1"/>
</dbReference>
<dbReference type="Proteomes" id="UP000800040">
    <property type="component" value="Unassembled WGS sequence"/>
</dbReference>
<accession>A0A6A5KD78</accession>
<evidence type="ECO:0000259" key="2">
    <source>
        <dbReference type="PROSITE" id="PS50181"/>
    </source>
</evidence>
<proteinExistence type="predicted"/>
<reference evidence="3" key="1">
    <citation type="submission" date="2020-01" db="EMBL/GenBank/DDBJ databases">
        <authorList>
            <consortium name="DOE Joint Genome Institute"/>
            <person name="Haridas S."/>
            <person name="Albert R."/>
            <person name="Binder M."/>
            <person name="Bloem J."/>
            <person name="Labutti K."/>
            <person name="Salamov A."/>
            <person name="Andreopoulos B."/>
            <person name="Baker S.E."/>
            <person name="Barry K."/>
            <person name="Bills G."/>
            <person name="Bluhm B.H."/>
            <person name="Cannon C."/>
            <person name="Castanera R."/>
            <person name="Culley D.E."/>
            <person name="Daum C."/>
            <person name="Ezra D."/>
            <person name="Gonzalez J.B."/>
            <person name="Henrissat B."/>
            <person name="Kuo A."/>
            <person name="Liang C."/>
            <person name="Lipzen A."/>
            <person name="Lutzoni F."/>
            <person name="Magnuson J."/>
            <person name="Mondo S."/>
            <person name="Nolan M."/>
            <person name="Ohm R."/>
            <person name="Pangilinan J."/>
            <person name="Park H.-J."/>
            <person name="Ramirez L."/>
            <person name="Alfaro M."/>
            <person name="Sun H."/>
            <person name="Tritt A."/>
            <person name="Yoshinaga Y."/>
            <person name="Zwiers L.-H."/>
            <person name="Turgeon B.G."/>
            <person name="Goodwin S.B."/>
            <person name="Spatafora J.W."/>
            <person name="Crous P.W."/>
            <person name="Grigoriev I.V."/>
        </authorList>
    </citation>
    <scope>NUCLEOTIDE SEQUENCE</scope>
    <source>
        <strain evidence="3">P77</strain>
    </source>
</reference>
<evidence type="ECO:0000256" key="1">
    <source>
        <dbReference type="SAM" id="MobiDB-lite"/>
    </source>
</evidence>
<dbReference type="OrthoDB" id="3690364at2759"/>
<feature type="region of interest" description="Disordered" evidence="1">
    <location>
        <begin position="470"/>
        <end position="509"/>
    </location>
</feature>
<evidence type="ECO:0000313" key="3">
    <source>
        <dbReference type="EMBL" id="KAF1833317.1"/>
    </source>
</evidence>
<feature type="region of interest" description="Disordered" evidence="1">
    <location>
        <begin position="1"/>
        <end position="27"/>
    </location>
</feature>
<name>A0A6A5KD78_9PLEO</name>
<dbReference type="InterPro" id="IPR001810">
    <property type="entry name" value="F-box_dom"/>
</dbReference>
<protein>
    <recommendedName>
        <fullName evidence="2">F-box domain-containing protein</fullName>
    </recommendedName>
</protein>
<feature type="compositionally biased region" description="Acidic residues" evidence="1">
    <location>
        <begin position="480"/>
        <end position="494"/>
    </location>
</feature>
<keyword evidence="4" id="KW-1185">Reference proteome</keyword>
<feature type="domain" description="F-box" evidence="2">
    <location>
        <begin position="56"/>
        <end position="103"/>
    </location>
</feature>
<gene>
    <name evidence="3" type="ORF">BDW02DRAFT_500944</name>
</gene>